<dbReference type="InterPro" id="IPR036872">
    <property type="entry name" value="CH_dom_sf"/>
</dbReference>
<dbReference type="GO" id="GO:0005938">
    <property type="term" value="C:cell cortex"/>
    <property type="evidence" value="ECO:0007669"/>
    <property type="project" value="TreeGrafter"/>
</dbReference>
<name>A0A0H1B2U6_9EURO</name>
<dbReference type="InterPro" id="IPR000593">
    <property type="entry name" value="RasGAP_C"/>
</dbReference>
<dbReference type="SUPFAM" id="SSF48350">
    <property type="entry name" value="GTPase activation domain, GAP"/>
    <property type="match status" value="1"/>
</dbReference>
<dbReference type="OrthoDB" id="775356at2759"/>
<dbReference type="PROSITE" id="PS50096">
    <property type="entry name" value="IQ"/>
    <property type="match status" value="5"/>
</dbReference>
<feature type="domain" description="Ras-GAP" evidence="3">
    <location>
        <begin position="1012"/>
        <end position="1244"/>
    </location>
</feature>
<evidence type="ECO:0000313" key="5">
    <source>
        <dbReference type="EMBL" id="KLJ05710.1"/>
    </source>
</evidence>
<feature type="compositionally biased region" description="Polar residues" evidence="2">
    <location>
        <begin position="115"/>
        <end position="125"/>
    </location>
</feature>
<evidence type="ECO:0000313" key="6">
    <source>
        <dbReference type="Proteomes" id="UP000053573"/>
    </source>
</evidence>
<dbReference type="GO" id="GO:0051015">
    <property type="term" value="F:actin filament binding"/>
    <property type="evidence" value="ECO:0007669"/>
    <property type="project" value="TreeGrafter"/>
</dbReference>
<dbReference type="Gene3D" id="1.10.418.10">
    <property type="entry name" value="Calponin-like domain"/>
    <property type="match status" value="1"/>
</dbReference>
<organism evidence="5 6">
    <name type="scientific">Blastomyces silverae</name>
    <dbReference type="NCBI Taxonomy" id="2060906"/>
    <lineage>
        <taxon>Eukaryota</taxon>
        <taxon>Fungi</taxon>
        <taxon>Dikarya</taxon>
        <taxon>Ascomycota</taxon>
        <taxon>Pezizomycotina</taxon>
        <taxon>Eurotiomycetes</taxon>
        <taxon>Eurotiomycetidae</taxon>
        <taxon>Onygenales</taxon>
        <taxon>Ajellomycetaceae</taxon>
        <taxon>Blastomyces</taxon>
    </lineage>
</organism>
<feature type="region of interest" description="Disordered" evidence="2">
    <location>
        <begin position="423"/>
        <end position="445"/>
    </location>
</feature>
<dbReference type="InterPro" id="IPR001936">
    <property type="entry name" value="RasGAP_dom"/>
</dbReference>
<evidence type="ECO:0000256" key="2">
    <source>
        <dbReference type="SAM" id="MobiDB-lite"/>
    </source>
</evidence>
<dbReference type="Gene3D" id="1.10.506.10">
    <property type="entry name" value="GTPase Activation - p120gap, domain 1"/>
    <property type="match status" value="1"/>
</dbReference>
<evidence type="ECO:0000259" key="3">
    <source>
        <dbReference type="PROSITE" id="PS50018"/>
    </source>
</evidence>
<dbReference type="EMBL" id="LDEV01003523">
    <property type="protein sequence ID" value="KLJ05710.1"/>
    <property type="molecule type" value="Genomic_DNA"/>
</dbReference>
<dbReference type="Pfam" id="PF03836">
    <property type="entry name" value="RasGAP_C"/>
    <property type="match status" value="1"/>
</dbReference>
<dbReference type="GO" id="GO:0005516">
    <property type="term" value="F:calmodulin binding"/>
    <property type="evidence" value="ECO:0007669"/>
    <property type="project" value="TreeGrafter"/>
</dbReference>
<dbReference type="SUPFAM" id="SSF143885">
    <property type="entry name" value="RGC domain-like"/>
    <property type="match status" value="1"/>
</dbReference>
<dbReference type="SMART" id="SM00323">
    <property type="entry name" value="RasGAP"/>
    <property type="match status" value="1"/>
</dbReference>
<dbReference type="CDD" id="cd21206">
    <property type="entry name" value="CH_IQGAP"/>
    <property type="match status" value="1"/>
</dbReference>
<feature type="compositionally biased region" description="Acidic residues" evidence="2">
    <location>
        <begin position="433"/>
        <end position="445"/>
    </location>
</feature>
<evidence type="ECO:0000259" key="4">
    <source>
        <dbReference type="PROSITE" id="PS50021"/>
    </source>
</evidence>
<evidence type="ECO:0000256" key="1">
    <source>
        <dbReference type="SAM" id="Coils"/>
    </source>
</evidence>
<dbReference type="GO" id="GO:1903479">
    <property type="term" value="P:mitotic actomyosin contractile ring assembly actin filament organization"/>
    <property type="evidence" value="ECO:0007669"/>
    <property type="project" value="TreeGrafter"/>
</dbReference>
<dbReference type="SMART" id="SM00033">
    <property type="entry name" value="CH"/>
    <property type="match status" value="1"/>
</dbReference>
<dbReference type="Proteomes" id="UP000053573">
    <property type="component" value="Unassembled WGS sequence"/>
</dbReference>
<keyword evidence="1" id="KW-0175">Coiled coil</keyword>
<dbReference type="PANTHER" id="PTHR14149">
    <property type="entry name" value="RAS GTPASE-ACTIVATING PROTEIN WITH IQ MOTIF"/>
    <property type="match status" value="1"/>
</dbReference>
<dbReference type="SUPFAM" id="SSF47576">
    <property type="entry name" value="Calponin-homology domain, CH-domain"/>
    <property type="match status" value="1"/>
</dbReference>
<proteinExistence type="predicted"/>
<accession>A0A0H1B2U6</accession>
<dbReference type="InterPro" id="IPR008936">
    <property type="entry name" value="Rho_GTPase_activation_prot"/>
</dbReference>
<reference evidence="6" key="1">
    <citation type="journal article" date="2015" name="PLoS Genet.">
        <title>The dynamic genome and transcriptome of the human fungal pathogen Blastomyces and close relative Emmonsia.</title>
        <authorList>
            <person name="Munoz J.F."/>
            <person name="Gauthier G.M."/>
            <person name="Desjardins C.A."/>
            <person name="Gallo J.E."/>
            <person name="Holder J."/>
            <person name="Sullivan T.D."/>
            <person name="Marty A.J."/>
            <person name="Carmen J.C."/>
            <person name="Chen Z."/>
            <person name="Ding L."/>
            <person name="Gujja S."/>
            <person name="Magrini V."/>
            <person name="Misas E."/>
            <person name="Mitreva M."/>
            <person name="Priest M."/>
            <person name="Saif S."/>
            <person name="Whiston E.A."/>
            <person name="Young S."/>
            <person name="Zeng Q."/>
            <person name="Goldman W.E."/>
            <person name="Mardis E.R."/>
            <person name="Taylor J.W."/>
            <person name="McEwen J.G."/>
            <person name="Clay O.K."/>
            <person name="Klein B.S."/>
            <person name="Cuomo C.A."/>
        </authorList>
    </citation>
    <scope>NUCLEOTIDE SEQUENCE [LARGE SCALE GENOMIC DNA]</scope>
    <source>
        <strain evidence="6">UAMH 139</strain>
    </source>
</reference>
<feature type="coiled-coil region" evidence="1">
    <location>
        <begin position="1489"/>
        <end position="1516"/>
    </location>
</feature>
<protein>
    <submittedName>
        <fullName evidence="5">IQ domain-containing protein containing GTPase activating protein</fullName>
    </submittedName>
</protein>
<dbReference type="PROSITE" id="PS50021">
    <property type="entry name" value="CH"/>
    <property type="match status" value="1"/>
</dbReference>
<dbReference type="InterPro" id="IPR000048">
    <property type="entry name" value="IQ_motif_EF-hand-BS"/>
</dbReference>
<dbReference type="InterPro" id="IPR001715">
    <property type="entry name" value="CH_dom"/>
</dbReference>
<dbReference type="STRING" id="2060906.A0A0H1B2U6"/>
<feature type="domain" description="Calponin-homology (CH)" evidence="4">
    <location>
        <begin position="275"/>
        <end position="386"/>
    </location>
</feature>
<dbReference type="GO" id="GO:0005096">
    <property type="term" value="F:GTPase activator activity"/>
    <property type="evidence" value="ECO:0007669"/>
    <property type="project" value="TreeGrafter"/>
</dbReference>
<sequence>MSNLHPFRRSQPELPTNPPNPLRHGSTASTNSSVYSSYSNSFVPSRTSTVSSNSSGGFISDSNVQKGRVSRIGERFERASTPPSASETYGSIRLSLRPLPQAPNRASRPPEPVSRQRSQTVTNPTFEHDSIPRGKVAKIQTYDGGDSMRLQENTDRAEREYSPSSRRQHIRTQSTPHTPILPTAFTAPELETFQKSSTRHLRTLSRLAQTESEDFAIASAVPSVAGLQGRRRLKRADSIRASKSPANPQKGGASAWAESNWIDKQRQFIQAYEYLCHIGEAKEWIEDVIHKSIPPIVQLEEALRDGVTLAEVVQALYPHRSFRIFRHPKLQYRHSDNIAIFFQLLKEIELPDLFWFELIDLYEKKNLPKVIHCIHALSWLLYKKGIVDFRIGNLVGQLEFEHHELEQVQKGLDKSGVPMPSFSGMGASFGAEPEPEPEPEPVESEEDRIDRELHENEVIISDLQSQARGALVRLRLGNVMQELWDNESTLVDLQSRIRGEWSREIVGYRLSMRRFAVNLQSSARGFLVRMRSQHSEQCWKENEAGILMLQSLVRANRLRSHVQLLRTRARKEESGIKHIQAAIRGALARGHVYDQYEQSKDAEVEVQSLQAAIRGMLKRHSVSQDRLALETGTPAITALQSVIRGLMKRKFYDSQKLQLAQMSDQWITLQSIVRGYAARGSFQVLRAELKAQLPSIIEVQSALRGASLRTSVEATKNALHDNEENILALQSLSRGLLLRKRQLLDRNSLLQQNSAIAKLQALSRAAMLRIEIGNFLCELETSSEEVAQLQALIRAMFVRLDVGQALAELEAEEDVIVDFQSNIRGLLVRKQFAEKQRFYRENMDKVIKVQSFVRAKIQGEAYKSLTSGKNPPVGTIKGFVHLLNDSDFDFDEEIEFERLRKTVVQHVRQNEMADQYITQLDIKIALLVKNKITLDEVVKHQKHFGGHVGALLPNTDLSSKDPFDLKALNKTSRRKLEQYQELFFVLQTQPQYLARLFRRIREQATAEKECERIKHLVMGLFGYSQKRREEYYLIKLLVRSAKEEIDHAFSLQDYIRCNAFWSKLFAAYTKSPKDRKFMRDILGQLVKEHIIENTELDLESDPMQIYRSTINNEELRTGRKSRRRIDVPREEAIRDPETRETFVRHLQDLRDLADQFFTSLEEFLPRMPFGVRFVSQQVYEHLLSKFENEDHGYLLQVTGQWVWKNYLHPAILEPERCGVVDRGLSQEQKRNLGEISKVIAQVASGRLFGNENVYLQPLNTWVEKAIQRLGAIWGNLVTVQDAESYFDIDAFNDLYAKTKPTLYIKLSDIFSIHQLVAAEISTICVDQDDMIKEAVRDLGSVKSNENEFMSVSSSEISLTLTPKLHNVEDPDAEVKALFMETKRCILYIIRVQSAANLMEIMVRPPTEEDEERWYALVRDELSSSSRKRGAYSDANTLIDIGSMSYQDLKSTALENILRLEQAGRIARQNNYQDLLNAIAVDIRTKHRRRIQRQRELESVRLTLERLNDQSVYLEQQLKTYNDYIEQAMITLQNKKGKKRFLMPFTKQWDHERELQRSGRVFKFGSFKYSARNLSEKGVLVYWKGYNERQWDRVDLTISSNQVGVFTVDGSSGNMMIPGANAQVPLNDLLEAQFDNTHFMDFFEGALRVNVKMFLHLIMRKFCTE</sequence>
<dbReference type="Pfam" id="PF00307">
    <property type="entry name" value="CH"/>
    <property type="match status" value="1"/>
</dbReference>
<dbReference type="SMART" id="SM00015">
    <property type="entry name" value="IQ"/>
    <property type="match status" value="8"/>
</dbReference>
<feature type="region of interest" description="Disordered" evidence="2">
    <location>
        <begin position="142"/>
        <end position="182"/>
    </location>
</feature>
<dbReference type="PROSITE" id="PS50018">
    <property type="entry name" value="RAS_GTPASE_ACTIV_2"/>
    <property type="match status" value="1"/>
</dbReference>
<keyword evidence="6" id="KW-1185">Reference proteome</keyword>
<feature type="compositionally biased region" description="Basic and acidic residues" evidence="2">
    <location>
        <begin position="152"/>
        <end position="161"/>
    </location>
</feature>
<feature type="compositionally biased region" description="Low complexity" evidence="2">
    <location>
        <begin position="26"/>
        <end position="63"/>
    </location>
</feature>
<gene>
    <name evidence="5" type="ORF">EMPG_10845</name>
</gene>
<dbReference type="Pfam" id="PF00616">
    <property type="entry name" value="RasGAP"/>
    <property type="match status" value="1"/>
</dbReference>
<comment type="caution">
    <text evidence="5">The sequence shown here is derived from an EMBL/GenBank/DDBJ whole genome shotgun (WGS) entry which is preliminary data.</text>
</comment>
<feature type="region of interest" description="Disordered" evidence="2">
    <location>
        <begin position="1"/>
        <end position="129"/>
    </location>
</feature>
<dbReference type="PANTHER" id="PTHR14149:SF14">
    <property type="entry name" value="CALPONIN-HOMOLOGY (CH) DOMAIN-CONTAINING PROTEIN"/>
    <property type="match status" value="1"/>
</dbReference>